<organism evidence="1 2">
    <name type="scientific">Sphingopyxis macrogoltabida</name>
    <name type="common">Sphingomonas macrogoltabidus</name>
    <dbReference type="NCBI Taxonomy" id="33050"/>
    <lineage>
        <taxon>Bacteria</taxon>
        <taxon>Pseudomonadati</taxon>
        <taxon>Pseudomonadota</taxon>
        <taxon>Alphaproteobacteria</taxon>
        <taxon>Sphingomonadales</taxon>
        <taxon>Sphingomonadaceae</taxon>
        <taxon>Sphingopyxis</taxon>
    </lineage>
</organism>
<dbReference type="AlphaFoldDB" id="A0AAC9AUF8"/>
<sequence length="58" mass="6306">MVCSLPISSEKKLCEAEKALPSPIGTINPHFLPGQSIDRHGWYVDENVAEFIQPAAGL</sequence>
<dbReference type="KEGG" id="smaz:LH19_04185"/>
<accession>A0AAC9AUF8</accession>
<dbReference type="Proteomes" id="UP000076088">
    <property type="component" value="Chromosome"/>
</dbReference>
<keyword evidence="2" id="KW-1185">Reference proteome</keyword>
<reference evidence="2" key="1">
    <citation type="submission" date="2015-11" db="EMBL/GenBank/DDBJ databases">
        <title>Complete genome sequence of a polyethylene-glycol degrader Sphingopyxis macrogoltabida 203N (NBRC 111659).</title>
        <authorList>
            <person name="Yoshiyuki O."/>
            <person name="Shouta N."/>
            <person name="Nagata Y."/>
            <person name="Numata M."/>
            <person name="Tsuchikane K."/>
            <person name="Hosoyama A."/>
            <person name="Yamazoe A."/>
            <person name="Tsuda M."/>
            <person name="Fujita N."/>
            <person name="Kawai F."/>
        </authorList>
    </citation>
    <scope>NUCLEOTIDE SEQUENCE [LARGE SCALE GENOMIC DNA]</scope>
    <source>
        <strain evidence="2">203N</strain>
    </source>
</reference>
<dbReference type="EMBL" id="CP013344">
    <property type="protein sequence ID" value="AMU88235.1"/>
    <property type="molecule type" value="Genomic_DNA"/>
</dbReference>
<proteinExistence type="predicted"/>
<evidence type="ECO:0000313" key="2">
    <source>
        <dbReference type="Proteomes" id="UP000076088"/>
    </source>
</evidence>
<protein>
    <submittedName>
        <fullName evidence="1">ABC transporter</fullName>
    </submittedName>
</protein>
<evidence type="ECO:0000313" key="1">
    <source>
        <dbReference type="EMBL" id="AMU88235.1"/>
    </source>
</evidence>
<reference evidence="1 2" key="2">
    <citation type="journal article" date="2016" name="Genome Announc.">
        <title>Complete Genome Sequence of Sphingopyxis macrogoltabida Strain 203N (NBRC 111659), a Polyethylene Glycol Degrader.</title>
        <authorList>
            <person name="Ohtsubo Y."/>
            <person name="Nonoyama S."/>
            <person name="Nagata Y."/>
            <person name="Numata M."/>
            <person name="Tsuchikane K."/>
            <person name="Hosoyama A."/>
            <person name="Yamazoe A."/>
            <person name="Tsuda M."/>
            <person name="Fujita N."/>
            <person name="Kawai F."/>
        </authorList>
    </citation>
    <scope>NUCLEOTIDE SEQUENCE [LARGE SCALE GENOMIC DNA]</scope>
    <source>
        <strain evidence="1 2">203N</strain>
    </source>
</reference>
<gene>
    <name evidence="1" type="ORF">ATM17_04140</name>
</gene>
<name>A0AAC9AUF8_SPHMC</name>